<dbReference type="SUPFAM" id="SSF53098">
    <property type="entry name" value="Ribonuclease H-like"/>
    <property type="match status" value="1"/>
</dbReference>
<dbReference type="Proteomes" id="UP000257109">
    <property type="component" value="Unassembled WGS sequence"/>
</dbReference>
<proteinExistence type="predicted"/>
<dbReference type="EMBL" id="QJKJ01000354">
    <property type="protein sequence ID" value="RDY13036.1"/>
    <property type="molecule type" value="Genomic_DNA"/>
</dbReference>
<keyword evidence="2" id="KW-1185">Reference proteome</keyword>
<comment type="caution">
    <text evidence="1">The sequence shown here is derived from an EMBL/GenBank/DDBJ whole genome shotgun (WGS) entry which is preliminary data.</text>
</comment>
<dbReference type="InterPro" id="IPR012337">
    <property type="entry name" value="RNaseH-like_sf"/>
</dbReference>
<reference evidence="1" key="1">
    <citation type="submission" date="2018-05" db="EMBL/GenBank/DDBJ databases">
        <title>Draft genome of Mucuna pruriens seed.</title>
        <authorList>
            <person name="Nnadi N.E."/>
            <person name="Vos R."/>
            <person name="Hasami M.H."/>
            <person name="Devisetty U.K."/>
            <person name="Aguiy J.C."/>
        </authorList>
    </citation>
    <scope>NUCLEOTIDE SEQUENCE [LARGE SCALE GENOMIC DNA]</scope>
    <source>
        <strain evidence="1">JCA_2017</strain>
    </source>
</reference>
<dbReference type="PANTHER" id="PTHR47266">
    <property type="entry name" value="ENDONUCLEASE-RELATED"/>
    <property type="match status" value="1"/>
</dbReference>
<feature type="non-terminal residue" evidence="1">
    <location>
        <position position="1"/>
    </location>
</feature>
<sequence length="136" mass="16056">MAISRRNEMPQQPMLFCEIFDVWDIDFMGPFPSLTMFHDGWRPRPSKPMKLKLLFGVSKALISDQRSHFCNRTMAMLLEKYGVLPLRITLKPIAKWKSLIGKSRSYYRRWQTRARTIGAVSSRMLCECIEQLTRLR</sequence>
<name>A0A371IDB9_MUCPR</name>
<evidence type="ECO:0008006" key="3">
    <source>
        <dbReference type="Google" id="ProtNLM"/>
    </source>
</evidence>
<dbReference type="InterPro" id="IPR052160">
    <property type="entry name" value="Gypsy_RT_Integrase-like"/>
</dbReference>
<gene>
    <name evidence="1" type="ORF">CR513_02095</name>
</gene>
<evidence type="ECO:0000313" key="2">
    <source>
        <dbReference type="Proteomes" id="UP000257109"/>
    </source>
</evidence>
<evidence type="ECO:0000313" key="1">
    <source>
        <dbReference type="EMBL" id="RDY13036.1"/>
    </source>
</evidence>
<organism evidence="1 2">
    <name type="scientific">Mucuna pruriens</name>
    <name type="common">Velvet bean</name>
    <name type="synonym">Dolichos pruriens</name>
    <dbReference type="NCBI Taxonomy" id="157652"/>
    <lineage>
        <taxon>Eukaryota</taxon>
        <taxon>Viridiplantae</taxon>
        <taxon>Streptophyta</taxon>
        <taxon>Embryophyta</taxon>
        <taxon>Tracheophyta</taxon>
        <taxon>Spermatophyta</taxon>
        <taxon>Magnoliopsida</taxon>
        <taxon>eudicotyledons</taxon>
        <taxon>Gunneridae</taxon>
        <taxon>Pentapetalae</taxon>
        <taxon>rosids</taxon>
        <taxon>fabids</taxon>
        <taxon>Fabales</taxon>
        <taxon>Fabaceae</taxon>
        <taxon>Papilionoideae</taxon>
        <taxon>50 kb inversion clade</taxon>
        <taxon>NPAAA clade</taxon>
        <taxon>indigoferoid/millettioid clade</taxon>
        <taxon>Phaseoleae</taxon>
        <taxon>Mucuna</taxon>
    </lineage>
</organism>
<protein>
    <recommendedName>
        <fullName evidence="3">Integrase catalytic domain-containing protein</fullName>
    </recommendedName>
</protein>
<dbReference type="AlphaFoldDB" id="A0A371IDB9"/>
<accession>A0A371IDB9</accession>